<organism evidence="1 2">
    <name type="scientific">Streptomyces viridochromogenes Tue57</name>
    <dbReference type="NCBI Taxonomy" id="1160705"/>
    <lineage>
        <taxon>Bacteria</taxon>
        <taxon>Bacillati</taxon>
        <taxon>Actinomycetota</taxon>
        <taxon>Actinomycetes</taxon>
        <taxon>Kitasatosporales</taxon>
        <taxon>Streptomycetaceae</taxon>
        <taxon>Streptomyces</taxon>
    </lineage>
</organism>
<comment type="caution">
    <text evidence="1">The sequence shown here is derived from an EMBL/GenBank/DDBJ whole genome shotgun (WGS) entry which is preliminary data.</text>
</comment>
<reference evidence="1 2" key="1">
    <citation type="journal article" date="2013" name="Genome Announc.">
        <title>Draft Genome Sequence of Streptomyces viridochromogenes Strain Tu57, Producer of Avilamycin.</title>
        <authorList>
            <person name="Gruning B.A."/>
            <person name="Erxleben A."/>
            <person name="Hahnlein A."/>
            <person name="Gunther S."/>
        </authorList>
    </citation>
    <scope>NUCLEOTIDE SEQUENCE [LARGE SCALE GENOMIC DNA]</scope>
    <source>
        <strain evidence="1 2">Tue57</strain>
    </source>
</reference>
<sequence length="34" mass="3775">MQYLSLLNLLQRREPGDSALQAAEPLGNFVDDSL</sequence>
<dbReference type="AlphaFoldDB" id="L8P7P1"/>
<proteinExistence type="predicted"/>
<protein>
    <submittedName>
        <fullName evidence="1">Uncharacterized protein</fullName>
    </submittedName>
</protein>
<evidence type="ECO:0000313" key="2">
    <source>
        <dbReference type="Proteomes" id="UP000011205"/>
    </source>
</evidence>
<name>L8P7P1_STRVR</name>
<dbReference type="EMBL" id="AMLP01000162">
    <property type="protein sequence ID" value="ELS53621.1"/>
    <property type="molecule type" value="Genomic_DNA"/>
</dbReference>
<accession>L8P7P1</accession>
<evidence type="ECO:0000313" key="1">
    <source>
        <dbReference type="EMBL" id="ELS53621.1"/>
    </source>
</evidence>
<dbReference type="PATRIC" id="fig|1160705.3.peg.5315"/>
<gene>
    <name evidence="1" type="ORF">STVIR_5372</name>
</gene>
<dbReference type="Proteomes" id="UP000011205">
    <property type="component" value="Unassembled WGS sequence"/>
</dbReference>